<organism evidence="2 3">
    <name type="scientific">Vitis vinifera</name>
    <name type="common">Grape</name>
    <dbReference type="NCBI Taxonomy" id="29760"/>
    <lineage>
        <taxon>Eukaryota</taxon>
        <taxon>Viridiplantae</taxon>
        <taxon>Streptophyta</taxon>
        <taxon>Embryophyta</taxon>
        <taxon>Tracheophyta</taxon>
        <taxon>Spermatophyta</taxon>
        <taxon>Magnoliopsida</taxon>
        <taxon>eudicotyledons</taxon>
        <taxon>Gunneridae</taxon>
        <taxon>Pentapetalae</taxon>
        <taxon>rosids</taxon>
        <taxon>Vitales</taxon>
        <taxon>Vitaceae</taxon>
        <taxon>Viteae</taxon>
        <taxon>Vitis</taxon>
    </lineage>
</organism>
<evidence type="ECO:0000313" key="3">
    <source>
        <dbReference type="Proteomes" id="UP000288805"/>
    </source>
</evidence>
<accession>A0A438HC99</accession>
<dbReference type="PANTHER" id="PTHR24559">
    <property type="entry name" value="TRANSPOSON TY3-I GAG-POL POLYPROTEIN"/>
    <property type="match status" value="1"/>
</dbReference>
<protein>
    <submittedName>
        <fullName evidence="2">Retrovirus-related Pol polyprotein from transposon 17.6</fullName>
    </submittedName>
</protein>
<dbReference type="InterPro" id="IPR043128">
    <property type="entry name" value="Rev_trsase/Diguanyl_cyclase"/>
</dbReference>
<dbReference type="InterPro" id="IPR000477">
    <property type="entry name" value="RT_dom"/>
</dbReference>
<comment type="caution">
    <text evidence="2">The sequence shown here is derived from an EMBL/GenBank/DDBJ whole genome shotgun (WGS) entry which is preliminary data.</text>
</comment>
<dbReference type="PANTHER" id="PTHR24559:SF431">
    <property type="entry name" value="RNA-DIRECTED DNA POLYMERASE HOMOLOG"/>
    <property type="match status" value="1"/>
</dbReference>
<dbReference type="Proteomes" id="UP000288805">
    <property type="component" value="Unassembled WGS sequence"/>
</dbReference>
<reference evidence="2 3" key="1">
    <citation type="journal article" date="2018" name="PLoS Genet.">
        <title>Population sequencing reveals clonal diversity and ancestral inbreeding in the grapevine cultivar Chardonnay.</title>
        <authorList>
            <person name="Roach M.J."/>
            <person name="Johnson D.L."/>
            <person name="Bohlmann J."/>
            <person name="van Vuuren H.J."/>
            <person name="Jones S.J."/>
            <person name="Pretorius I.S."/>
            <person name="Schmidt S.A."/>
            <person name="Borneman A.R."/>
        </authorList>
    </citation>
    <scope>NUCLEOTIDE SEQUENCE [LARGE SCALE GENOMIC DNA]</scope>
    <source>
        <strain evidence="3">cv. Chardonnay</strain>
        <tissue evidence="2">Leaf</tissue>
    </source>
</reference>
<dbReference type="InterPro" id="IPR053134">
    <property type="entry name" value="RNA-dir_DNA_polymerase"/>
</dbReference>
<feature type="domain" description="Reverse transcriptase" evidence="1">
    <location>
        <begin position="5"/>
        <end position="103"/>
    </location>
</feature>
<sequence>MFQSDEEKTSFVTPHGIYCYKVIRFGLKNAGATYQRLMIKIFRPLIGQTMEVYINDIVVKSKTRSEHTRHLEETFRLMKTYNMKLNLAKCAFGVSAGKFLGFMVTQRGIEVNLDQIKAVMETFSSSSKKSCNTSQAA</sequence>
<gene>
    <name evidence="2" type="primary">pol_2483</name>
    <name evidence="2" type="ORF">CK203_052464</name>
</gene>
<evidence type="ECO:0000313" key="2">
    <source>
        <dbReference type="EMBL" id="RVW82092.1"/>
    </source>
</evidence>
<name>A0A438HC99_VITVI</name>
<dbReference type="Pfam" id="PF00078">
    <property type="entry name" value="RVT_1"/>
    <property type="match status" value="1"/>
</dbReference>
<dbReference type="SUPFAM" id="SSF56672">
    <property type="entry name" value="DNA/RNA polymerases"/>
    <property type="match status" value="1"/>
</dbReference>
<dbReference type="AlphaFoldDB" id="A0A438HC99"/>
<dbReference type="CDD" id="cd01647">
    <property type="entry name" value="RT_LTR"/>
    <property type="match status" value="1"/>
</dbReference>
<evidence type="ECO:0000259" key="1">
    <source>
        <dbReference type="Pfam" id="PF00078"/>
    </source>
</evidence>
<dbReference type="InterPro" id="IPR043502">
    <property type="entry name" value="DNA/RNA_pol_sf"/>
</dbReference>
<proteinExistence type="predicted"/>
<dbReference type="EMBL" id="QGNW01000244">
    <property type="protein sequence ID" value="RVW82092.1"/>
    <property type="molecule type" value="Genomic_DNA"/>
</dbReference>
<dbReference type="Gene3D" id="3.30.70.270">
    <property type="match status" value="1"/>
</dbReference>